<feature type="compositionally biased region" description="Basic and acidic residues" evidence="1">
    <location>
        <begin position="585"/>
        <end position="594"/>
    </location>
</feature>
<keyword evidence="3" id="KW-1185">Reference proteome</keyword>
<feature type="compositionally biased region" description="Basic and acidic residues" evidence="1">
    <location>
        <begin position="515"/>
        <end position="530"/>
    </location>
</feature>
<sequence length="623" mass="68687">MLVSHHGEPGSNPGRVTPDFRKWESCRTMLSVGGFSRDLPFSPTFSFPRRSIPTSITLIGSQDLAVKSHHSLTALSALSVGGISTVHLDCFRALFMRCSRLASNLTASRSEILPGRRLQDTVFLRGLPSGTTNLRRGKSHQCTFPHAGSMQHARSSAAGCTHDHCRVPVLAACELHGLLVTTELGSFPLPHVVRPTQYGKKIPQIQDWRVGICLKLCLHGAKKYSGSEVELQQGLQKRFKSEARALESRPFCSMKAIHDKMSTFEINLREMSLTLRAYTLTGALSDMRPINHRASAFDLNRALQTESSAAYFTGATVVERLASSHPTEANRAQSAAGSPDFRTWESCRTMPFGWRVFSGISRLCVAGVDGRAAALNCTVAGRSACSHSLGLLDAPPEWSREPMRKKRCGVRSSVGMKGRGGGEGDHRRKPADNGNFRHDSHMILRYRLPFGYKKFILAKAVEMKDRGLKDSAFLHSNFTSSRPRNTTGLRSTLLIPPLASSPLRARSSTGVQSFHRREVSVEQRRNERAVETGNPRRNPPPTSGIGRHDPHLRKSGVNQKIYPDFVLALDHAISKLNKTYQLLRGKRESTEKTRRPPSTSATFLTREEEGAVLEQRPSAGVGG</sequence>
<gene>
    <name evidence="2" type="ORF">PR048_026249</name>
</gene>
<feature type="region of interest" description="Disordered" evidence="1">
    <location>
        <begin position="500"/>
        <end position="555"/>
    </location>
</feature>
<dbReference type="EMBL" id="JARBHB010000011">
    <property type="protein sequence ID" value="KAJ8872641.1"/>
    <property type="molecule type" value="Genomic_DNA"/>
</dbReference>
<comment type="caution">
    <text evidence="2">The sequence shown here is derived from an EMBL/GenBank/DDBJ whole genome shotgun (WGS) entry which is preliminary data.</text>
</comment>
<evidence type="ECO:0000313" key="3">
    <source>
        <dbReference type="Proteomes" id="UP001159363"/>
    </source>
</evidence>
<protein>
    <submittedName>
        <fullName evidence="2">Uncharacterized protein</fullName>
    </submittedName>
</protein>
<proteinExistence type="predicted"/>
<reference evidence="2 3" key="1">
    <citation type="submission" date="2023-02" db="EMBL/GenBank/DDBJ databases">
        <title>LHISI_Scaffold_Assembly.</title>
        <authorList>
            <person name="Stuart O.P."/>
            <person name="Cleave R."/>
            <person name="Magrath M.J.L."/>
            <person name="Mikheyev A.S."/>
        </authorList>
    </citation>
    <scope>NUCLEOTIDE SEQUENCE [LARGE SCALE GENOMIC DNA]</scope>
    <source>
        <strain evidence="2">Daus_M_001</strain>
        <tissue evidence="2">Leg muscle</tissue>
    </source>
</reference>
<accession>A0ABQ9GKT4</accession>
<feature type="region of interest" description="Disordered" evidence="1">
    <location>
        <begin position="402"/>
        <end position="436"/>
    </location>
</feature>
<name>A0ABQ9GKT4_9NEOP</name>
<evidence type="ECO:0000313" key="2">
    <source>
        <dbReference type="EMBL" id="KAJ8872641.1"/>
    </source>
</evidence>
<dbReference type="Proteomes" id="UP001159363">
    <property type="component" value="Chromosome 10"/>
</dbReference>
<feature type="region of interest" description="Disordered" evidence="1">
    <location>
        <begin position="584"/>
        <end position="623"/>
    </location>
</feature>
<organism evidence="2 3">
    <name type="scientific">Dryococelus australis</name>
    <dbReference type="NCBI Taxonomy" id="614101"/>
    <lineage>
        <taxon>Eukaryota</taxon>
        <taxon>Metazoa</taxon>
        <taxon>Ecdysozoa</taxon>
        <taxon>Arthropoda</taxon>
        <taxon>Hexapoda</taxon>
        <taxon>Insecta</taxon>
        <taxon>Pterygota</taxon>
        <taxon>Neoptera</taxon>
        <taxon>Polyneoptera</taxon>
        <taxon>Phasmatodea</taxon>
        <taxon>Verophasmatodea</taxon>
        <taxon>Anareolatae</taxon>
        <taxon>Phasmatidae</taxon>
        <taxon>Eurycanthinae</taxon>
        <taxon>Dryococelus</taxon>
    </lineage>
</organism>
<evidence type="ECO:0000256" key="1">
    <source>
        <dbReference type="SAM" id="MobiDB-lite"/>
    </source>
</evidence>